<dbReference type="EMBL" id="PYGC01000001">
    <property type="protein sequence ID" value="PSK85159.1"/>
    <property type="molecule type" value="Genomic_DNA"/>
</dbReference>
<proteinExistence type="predicted"/>
<name>A0A2P8CJL6_9BACT</name>
<evidence type="ECO:0000313" key="3">
    <source>
        <dbReference type="Proteomes" id="UP000240621"/>
    </source>
</evidence>
<comment type="caution">
    <text evidence="2">The sequence shown here is derived from an EMBL/GenBank/DDBJ whole genome shotgun (WGS) entry which is preliminary data.</text>
</comment>
<reference evidence="2 3" key="1">
    <citation type="submission" date="2018-03" db="EMBL/GenBank/DDBJ databases">
        <title>Genomic Encyclopedia of Archaeal and Bacterial Type Strains, Phase II (KMG-II): from individual species to whole genera.</title>
        <authorList>
            <person name="Goeker M."/>
        </authorList>
    </citation>
    <scope>NUCLEOTIDE SEQUENCE [LARGE SCALE GENOMIC DNA]</scope>
    <source>
        <strain evidence="2 3">DSM 27267</strain>
    </source>
</reference>
<evidence type="ECO:0000256" key="1">
    <source>
        <dbReference type="SAM" id="Phobius"/>
    </source>
</evidence>
<organism evidence="2 3">
    <name type="scientific">Prolixibacter denitrificans</name>
    <dbReference type="NCBI Taxonomy" id="1541063"/>
    <lineage>
        <taxon>Bacteria</taxon>
        <taxon>Pseudomonadati</taxon>
        <taxon>Bacteroidota</taxon>
        <taxon>Bacteroidia</taxon>
        <taxon>Marinilabiliales</taxon>
        <taxon>Prolixibacteraceae</taxon>
        <taxon>Prolixibacter</taxon>
    </lineage>
</organism>
<keyword evidence="1" id="KW-0472">Membrane</keyword>
<accession>A0A2P8CJL6</accession>
<keyword evidence="1" id="KW-0812">Transmembrane</keyword>
<gene>
    <name evidence="2" type="ORF">CLV93_101111</name>
</gene>
<keyword evidence="1" id="KW-1133">Transmembrane helix</keyword>
<evidence type="ECO:0000313" key="2">
    <source>
        <dbReference type="EMBL" id="PSK85159.1"/>
    </source>
</evidence>
<protein>
    <submittedName>
        <fullName evidence="2">Uncharacterized protein</fullName>
    </submittedName>
</protein>
<dbReference type="Proteomes" id="UP000240621">
    <property type="component" value="Unassembled WGS sequence"/>
</dbReference>
<dbReference type="AlphaFoldDB" id="A0A2P8CJL6"/>
<feature type="transmembrane region" description="Helical" evidence="1">
    <location>
        <begin position="6"/>
        <end position="22"/>
    </location>
</feature>
<sequence>MDSEMIAARAILVGGFLIFLDRRRKKRQSDD</sequence>